<evidence type="ECO:0000313" key="2">
    <source>
        <dbReference type="EMBL" id="QAA82003.1"/>
    </source>
</evidence>
<dbReference type="RefSeq" id="WP_128250377.1">
    <property type="nucleotide sequence ID" value="NZ_CP034951.1"/>
</dbReference>
<dbReference type="EMBL" id="CP034951">
    <property type="protein sequence ID" value="QAA82003.1"/>
    <property type="molecule type" value="Genomic_DNA"/>
</dbReference>
<dbReference type="OrthoDB" id="1446884at2"/>
<protein>
    <recommendedName>
        <fullName evidence="4">Lipocalin-like domain-containing protein</fullName>
    </recommendedName>
</protein>
<feature type="signal peptide" evidence="1">
    <location>
        <begin position="1"/>
        <end position="21"/>
    </location>
</feature>
<organism evidence="2 3">
    <name type="scientific">Aequorivita ciconiae</name>
    <dbReference type="NCBI Taxonomy" id="2494375"/>
    <lineage>
        <taxon>Bacteria</taxon>
        <taxon>Pseudomonadati</taxon>
        <taxon>Bacteroidota</taxon>
        <taxon>Flavobacteriia</taxon>
        <taxon>Flavobacteriales</taxon>
        <taxon>Flavobacteriaceae</taxon>
        <taxon>Aequorivita</taxon>
    </lineage>
</organism>
<dbReference type="Proteomes" id="UP000285517">
    <property type="component" value="Chromosome"/>
</dbReference>
<sequence>MKLIKIISVLLVALLAFSCSSNDDGVEIYKFNKDNLTGTYNITAFKSKKVKQAKVEGFDITTTTVSTGDTFNMTANFDSNNVVTFNGSYRVLEVITQNDGRMENAYIIVRDNETSPYTVNTTTNELTIEGRKFKVNNFSATGFKLNLEETTVEENGDTTVYTEEWVYKK</sequence>
<keyword evidence="1" id="KW-0732">Signal</keyword>
<dbReference type="AlphaFoldDB" id="A0A410G420"/>
<proteinExistence type="predicted"/>
<accession>A0A410G420</accession>
<dbReference type="PROSITE" id="PS51257">
    <property type="entry name" value="PROKAR_LIPOPROTEIN"/>
    <property type="match status" value="1"/>
</dbReference>
<evidence type="ECO:0000313" key="3">
    <source>
        <dbReference type="Proteomes" id="UP000285517"/>
    </source>
</evidence>
<evidence type="ECO:0008006" key="4">
    <source>
        <dbReference type="Google" id="ProtNLM"/>
    </source>
</evidence>
<keyword evidence="3" id="KW-1185">Reference proteome</keyword>
<gene>
    <name evidence="2" type="ORF">EI546_09830</name>
</gene>
<name>A0A410G420_9FLAO</name>
<feature type="chain" id="PRO_5019386103" description="Lipocalin-like domain-containing protein" evidence="1">
    <location>
        <begin position="22"/>
        <end position="169"/>
    </location>
</feature>
<dbReference type="KEGG" id="aev:EI546_09830"/>
<reference evidence="2 3" key="1">
    <citation type="submission" date="2019-01" db="EMBL/GenBank/DDBJ databases">
        <title>Complete genome sequencing of Aequorivita sp. H23M31.</title>
        <authorList>
            <person name="Bae J.-W."/>
        </authorList>
    </citation>
    <scope>NUCLEOTIDE SEQUENCE [LARGE SCALE GENOMIC DNA]</scope>
    <source>
        <strain evidence="2 3">H23M31</strain>
    </source>
</reference>
<evidence type="ECO:0000256" key="1">
    <source>
        <dbReference type="SAM" id="SignalP"/>
    </source>
</evidence>